<organism evidence="1 2">
    <name type="scientific">Exidia glandulosa HHB12029</name>
    <dbReference type="NCBI Taxonomy" id="1314781"/>
    <lineage>
        <taxon>Eukaryota</taxon>
        <taxon>Fungi</taxon>
        <taxon>Dikarya</taxon>
        <taxon>Basidiomycota</taxon>
        <taxon>Agaricomycotina</taxon>
        <taxon>Agaricomycetes</taxon>
        <taxon>Auriculariales</taxon>
        <taxon>Exidiaceae</taxon>
        <taxon>Exidia</taxon>
    </lineage>
</organism>
<gene>
    <name evidence="1" type="ORF">EXIGLDRAFT_272402</name>
</gene>
<evidence type="ECO:0000313" key="2">
    <source>
        <dbReference type="Proteomes" id="UP000077266"/>
    </source>
</evidence>
<keyword evidence="2" id="KW-1185">Reference proteome</keyword>
<reference evidence="1 2" key="1">
    <citation type="journal article" date="2016" name="Mol. Biol. Evol.">
        <title>Comparative Genomics of Early-Diverging Mushroom-Forming Fungi Provides Insights into the Origins of Lignocellulose Decay Capabilities.</title>
        <authorList>
            <person name="Nagy L.G."/>
            <person name="Riley R."/>
            <person name="Tritt A."/>
            <person name="Adam C."/>
            <person name="Daum C."/>
            <person name="Floudas D."/>
            <person name="Sun H."/>
            <person name="Yadav J.S."/>
            <person name="Pangilinan J."/>
            <person name="Larsson K.H."/>
            <person name="Matsuura K."/>
            <person name="Barry K."/>
            <person name="Labutti K."/>
            <person name="Kuo R."/>
            <person name="Ohm R.A."/>
            <person name="Bhattacharya S.S."/>
            <person name="Shirouzu T."/>
            <person name="Yoshinaga Y."/>
            <person name="Martin F.M."/>
            <person name="Grigoriev I.V."/>
            <person name="Hibbett D.S."/>
        </authorList>
    </citation>
    <scope>NUCLEOTIDE SEQUENCE [LARGE SCALE GENOMIC DNA]</scope>
    <source>
        <strain evidence="1 2">HHB12029</strain>
    </source>
</reference>
<name>A0A165ZQ86_EXIGL</name>
<dbReference type="OrthoDB" id="6362633at2759"/>
<proteinExistence type="predicted"/>
<evidence type="ECO:0000313" key="1">
    <source>
        <dbReference type="EMBL" id="KZV84879.1"/>
    </source>
</evidence>
<dbReference type="InParanoid" id="A0A165ZQ86"/>
<dbReference type="EMBL" id="KV426208">
    <property type="protein sequence ID" value="KZV84879.1"/>
    <property type="molecule type" value="Genomic_DNA"/>
</dbReference>
<protein>
    <recommendedName>
        <fullName evidence="3">F-box domain-containing protein</fullName>
    </recommendedName>
</protein>
<evidence type="ECO:0008006" key="3">
    <source>
        <dbReference type="Google" id="ProtNLM"/>
    </source>
</evidence>
<sequence length="75" mass="8595">MLRSGVTQIKFSALERLVLSTSSRHRTQGGLASLHTLRFWCWDIQALETTLLSCPNLQELDVDFLRPHRTLETQA</sequence>
<dbReference type="Proteomes" id="UP000077266">
    <property type="component" value="Unassembled WGS sequence"/>
</dbReference>
<dbReference type="AlphaFoldDB" id="A0A165ZQ86"/>
<accession>A0A165ZQ86</accession>